<keyword evidence="2" id="KW-0472">Membrane</keyword>
<accession>A0A1A3GNB8</accession>
<feature type="transmembrane region" description="Helical" evidence="2">
    <location>
        <begin position="23"/>
        <end position="44"/>
    </location>
</feature>
<keyword evidence="2" id="KW-0812">Transmembrane</keyword>
<evidence type="ECO:0000313" key="3">
    <source>
        <dbReference type="EMBL" id="OBJ36891.1"/>
    </source>
</evidence>
<keyword evidence="2" id="KW-1133">Transmembrane helix</keyword>
<feature type="compositionally biased region" description="Low complexity" evidence="1">
    <location>
        <begin position="65"/>
        <end position="88"/>
    </location>
</feature>
<sequence>MTSVSSYSADDAGFSYSYNVTSLGPASIAVLILGYLVLLVAVAAGRSHLAPAAAGSHPAEAAGIRRAAEAAGNHPAEAAGSHPAAPAECIPSERLPEAGGTHPAVAAECTPSAYWRPAECRPSVGPS</sequence>
<dbReference type="EMBL" id="LZLC01000234">
    <property type="protein sequence ID" value="OBJ36891.1"/>
    <property type="molecule type" value="Genomic_DNA"/>
</dbReference>
<reference evidence="4" key="1">
    <citation type="submission" date="2016-06" db="EMBL/GenBank/DDBJ databases">
        <authorList>
            <person name="Sutton G."/>
            <person name="Brinkac L."/>
            <person name="Sanka R."/>
            <person name="Adams M."/>
            <person name="Lau E."/>
            <person name="Garcia-Basteiro A."/>
            <person name="Lopez-Varela E."/>
            <person name="Palencia S."/>
        </authorList>
    </citation>
    <scope>NUCLEOTIDE SEQUENCE [LARGE SCALE GENOMIC DNA]</scope>
    <source>
        <strain evidence="4">1127319.6</strain>
    </source>
</reference>
<gene>
    <name evidence="3" type="ORF">A5630_06030</name>
</gene>
<organism evidence="3 4">
    <name type="scientific">Mycolicibacterium mucogenicum</name>
    <name type="common">Mycobacterium mucogenicum</name>
    <dbReference type="NCBI Taxonomy" id="56689"/>
    <lineage>
        <taxon>Bacteria</taxon>
        <taxon>Bacillati</taxon>
        <taxon>Actinomycetota</taxon>
        <taxon>Actinomycetes</taxon>
        <taxon>Mycobacteriales</taxon>
        <taxon>Mycobacteriaceae</taxon>
        <taxon>Mycolicibacterium</taxon>
    </lineage>
</organism>
<comment type="caution">
    <text evidence="3">The sequence shown here is derived from an EMBL/GenBank/DDBJ whole genome shotgun (WGS) entry which is preliminary data.</text>
</comment>
<evidence type="ECO:0000256" key="2">
    <source>
        <dbReference type="SAM" id="Phobius"/>
    </source>
</evidence>
<dbReference type="Proteomes" id="UP000093898">
    <property type="component" value="Unassembled WGS sequence"/>
</dbReference>
<feature type="region of interest" description="Disordered" evidence="1">
    <location>
        <begin position="65"/>
        <end position="104"/>
    </location>
</feature>
<evidence type="ECO:0000313" key="4">
    <source>
        <dbReference type="Proteomes" id="UP000093898"/>
    </source>
</evidence>
<dbReference type="STRING" id="56689.GCA_001291445_01973"/>
<protein>
    <submittedName>
        <fullName evidence="3">Uncharacterized protein</fullName>
    </submittedName>
</protein>
<evidence type="ECO:0000256" key="1">
    <source>
        <dbReference type="SAM" id="MobiDB-lite"/>
    </source>
</evidence>
<name>A0A1A3GNB8_MYCMU</name>
<proteinExistence type="predicted"/>
<dbReference type="AlphaFoldDB" id="A0A1A3GNB8"/>